<proteinExistence type="predicted"/>
<evidence type="ECO:0000259" key="1">
    <source>
        <dbReference type="Pfam" id="PF00534"/>
    </source>
</evidence>
<dbReference type="Proteomes" id="UP000018211">
    <property type="component" value="Unassembled WGS sequence"/>
</dbReference>
<dbReference type="GO" id="GO:1901135">
    <property type="term" value="P:carbohydrate derivative metabolic process"/>
    <property type="evidence" value="ECO:0007669"/>
    <property type="project" value="UniProtKB-ARBA"/>
</dbReference>
<evidence type="ECO:0000313" key="2">
    <source>
        <dbReference type="EMBL" id="CCO44576.1"/>
    </source>
</evidence>
<evidence type="ECO:0000313" key="3">
    <source>
        <dbReference type="Proteomes" id="UP000018211"/>
    </source>
</evidence>
<dbReference type="EMBL" id="CAOF01000020">
    <property type="protein sequence ID" value="CCO44576.1"/>
    <property type="molecule type" value="Genomic_DNA"/>
</dbReference>
<dbReference type="CDD" id="cd03801">
    <property type="entry name" value="GT4_PimA-like"/>
    <property type="match status" value="1"/>
</dbReference>
<reference evidence="2 3" key="1">
    <citation type="journal article" date="2013" name="ISME J.">
        <title>Comparative genomics of pathogenic lineages of Vibrio nigripulchritudo identifies virulence-associated traits.</title>
        <authorList>
            <person name="Goudenege D."/>
            <person name="Labreuche Y."/>
            <person name="Krin E."/>
            <person name="Ansquer D."/>
            <person name="Mangenot S."/>
            <person name="Calteau A."/>
            <person name="Medigue C."/>
            <person name="Mazel D."/>
            <person name="Polz M.F."/>
            <person name="Le Roux F."/>
        </authorList>
    </citation>
    <scope>NUCLEOTIDE SEQUENCE [LARGE SCALE GENOMIC DNA]</scope>
    <source>
        <strain evidence="2 3">SOn1</strain>
    </source>
</reference>
<protein>
    <submittedName>
        <fullName evidence="2">UDP-Glycosyltransferase/glycogen phosphorylase</fullName>
    </submittedName>
</protein>
<organism evidence="2 3">
    <name type="scientific">Vibrio nigripulchritudo SOn1</name>
    <dbReference type="NCBI Taxonomy" id="1238450"/>
    <lineage>
        <taxon>Bacteria</taxon>
        <taxon>Pseudomonadati</taxon>
        <taxon>Pseudomonadota</taxon>
        <taxon>Gammaproteobacteria</taxon>
        <taxon>Vibrionales</taxon>
        <taxon>Vibrionaceae</taxon>
        <taxon>Vibrio</taxon>
    </lineage>
</organism>
<gene>
    <name evidence="2" type="ORF">VIBNISOn1_1160084</name>
</gene>
<accession>A0AAV2VIU3</accession>
<dbReference type="PANTHER" id="PTHR12526">
    <property type="entry name" value="GLYCOSYLTRANSFERASE"/>
    <property type="match status" value="1"/>
</dbReference>
<dbReference type="GO" id="GO:0016757">
    <property type="term" value="F:glycosyltransferase activity"/>
    <property type="evidence" value="ECO:0007669"/>
    <property type="project" value="InterPro"/>
</dbReference>
<comment type="caution">
    <text evidence="2">The sequence shown here is derived from an EMBL/GenBank/DDBJ whole genome shotgun (WGS) entry which is preliminary data.</text>
</comment>
<dbReference type="PANTHER" id="PTHR12526:SF630">
    <property type="entry name" value="GLYCOSYLTRANSFERASE"/>
    <property type="match status" value="1"/>
</dbReference>
<dbReference type="Gene3D" id="3.40.50.2000">
    <property type="entry name" value="Glycogen Phosphorylase B"/>
    <property type="match status" value="2"/>
</dbReference>
<dbReference type="RefSeq" id="WP_022610381.1">
    <property type="nucleotide sequence ID" value="NZ_LK391965.1"/>
</dbReference>
<dbReference type="AlphaFoldDB" id="A0AAV2VIU3"/>
<dbReference type="Pfam" id="PF00534">
    <property type="entry name" value="Glycos_transf_1"/>
    <property type="match status" value="1"/>
</dbReference>
<sequence length="405" mass="44842">MDTTTNILLVQYDNSDATDVVARLCAICSGLQTQSFTVTLWHCLDAETEFLLQREFPEVLFYSSDSSSTSSLAGWYQKYQVGKRIVRTESISLIHCLDSLSCQWMNWVANHCDVPIMVDVEAKFTSVDSLPLGIRLMPKLIAPGNHVASALKSLGYPGEQIEVVQRPVAVTVSSSHRAKVLDLSTHFNFENDAFVLINSEPLTQESGIDALIQALSMARMECPNTHLVLLGQGEERSQLEQQAMLLDIKDAVHFVYSPDDHTPYFEQADAYISGARKDGARDHIVRAGRCGLPAIAPMIGSNPEVIRQGMTGFLALAHSHVSLAEAIEMMASDNNRLTYFSEQARYLAQRLSDPKRYCVTLAAIYLQEIESHYEYRYSAHLSPLLNNLGYITKLLTGGKASGGSL</sequence>
<feature type="domain" description="Glycosyl transferase family 1" evidence="1">
    <location>
        <begin position="189"/>
        <end position="345"/>
    </location>
</feature>
<dbReference type="SUPFAM" id="SSF53756">
    <property type="entry name" value="UDP-Glycosyltransferase/glycogen phosphorylase"/>
    <property type="match status" value="1"/>
</dbReference>
<dbReference type="InterPro" id="IPR001296">
    <property type="entry name" value="Glyco_trans_1"/>
</dbReference>
<name>A0AAV2VIU3_9VIBR</name>